<keyword evidence="1" id="KW-0812">Transmembrane</keyword>
<feature type="transmembrane region" description="Helical" evidence="1">
    <location>
        <begin position="76"/>
        <end position="100"/>
    </location>
</feature>
<organism evidence="2 3">
    <name type="scientific">Streptomyces finlayi</name>
    <dbReference type="NCBI Taxonomy" id="67296"/>
    <lineage>
        <taxon>Bacteria</taxon>
        <taxon>Bacillati</taxon>
        <taxon>Actinomycetota</taxon>
        <taxon>Actinomycetes</taxon>
        <taxon>Kitasatosporales</taxon>
        <taxon>Streptomycetaceae</taxon>
        <taxon>Streptomyces</taxon>
    </lineage>
</organism>
<protein>
    <submittedName>
        <fullName evidence="2">Uncharacterized protein</fullName>
    </submittedName>
</protein>
<dbReference type="Proteomes" id="UP000515307">
    <property type="component" value="Chromosome"/>
</dbReference>
<feature type="transmembrane region" description="Helical" evidence="1">
    <location>
        <begin position="18"/>
        <end position="38"/>
    </location>
</feature>
<name>A0A7G7BQC5_9ACTN</name>
<evidence type="ECO:0000256" key="1">
    <source>
        <dbReference type="SAM" id="Phobius"/>
    </source>
</evidence>
<accession>A0A7G7BQC5</accession>
<evidence type="ECO:0000313" key="3">
    <source>
        <dbReference type="Proteomes" id="UP000515307"/>
    </source>
</evidence>
<reference evidence="3" key="1">
    <citation type="submission" date="2019-10" db="EMBL/GenBank/DDBJ databases">
        <title>Antimicrobial potential of Antarctic Bacteria.</title>
        <authorList>
            <person name="Benaud N."/>
            <person name="Edwards R.J."/>
            <person name="Ferrari B.C."/>
        </authorList>
    </citation>
    <scope>NUCLEOTIDE SEQUENCE [LARGE SCALE GENOMIC DNA]</scope>
    <source>
        <strain evidence="3">NBSH44</strain>
    </source>
</reference>
<dbReference type="EMBL" id="CP045702">
    <property type="protein sequence ID" value="QNE77540.1"/>
    <property type="molecule type" value="Genomic_DNA"/>
</dbReference>
<dbReference type="RefSeq" id="WP_185301012.1">
    <property type="nucleotide sequence ID" value="NZ_CP045702.1"/>
</dbReference>
<keyword evidence="1" id="KW-1133">Transmembrane helix</keyword>
<dbReference type="KEGG" id="sfiy:F0344_25705"/>
<gene>
    <name evidence="2" type="ORF">F0344_25705</name>
</gene>
<dbReference type="AlphaFoldDB" id="A0A7G7BQC5"/>
<proteinExistence type="predicted"/>
<keyword evidence="1" id="KW-0472">Membrane</keyword>
<evidence type="ECO:0000313" key="2">
    <source>
        <dbReference type="EMBL" id="QNE77540.1"/>
    </source>
</evidence>
<sequence length="102" mass="10559">MFMITATLAADSSTPTGALIVIAVLGIAAVCYGGRWAFDVRGAVNLTMKRRRAAIELKAQQTGNLGLADTDIVRPLFFRLIGSVIAVGGLALLLLAAALATT</sequence>
<keyword evidence="3" id="KW-1185">Reference proteome</keyword>